<dbReference type="PANTHER" id="PTHR10807:SF128">
    <property type="entry name" value="PHOSPHATIDYLINOSITOL-3,5-BISPHOSPHATE 3-PHOSPHATASE"/>
    <property type="match status" value="1"/>
</dbReference>
<dbReference type="GeneID" id="59349860"/>
<dbReference type="EMBL" id="JACAZF010000009">
    <property type="protein sequence ID" value="KAF7295375.1"/>
    <property type="molecule type" value="Genomic_DNA"/>
</dbReference>
<evidence type="ECO:0000313" key="6">
    <source>
        <dbReference type="EMBL" id="KAF7295375.1"/>
    </source>
</evidence>
<dbReference type="GO" id="GO:0005737">
    <property type="term" value="C:cytoplasm"/>
    <property type="evidence" value="ECO:0007669"/>
    <property type="project" value="TreeGrafter"/>
</dbReference>
<keyword evidence="7" id="KW-1185">Reference proteome</keyword>
<dbReference type="PANTHER" id="PTHR10807">
    <property type="entry name" value="MYOTUBULARIN-RELATED"/>
    <property type="match status" value="1"/>
</dbReference>
<dbReference type="InterPro" id="IPR029021">
    <property type="entry name" value="Prot-tyrosine_phosphatase-like"/>
</dbReference>
<feature type="region of interest" description="Disordered" evidence="4">
    <location>
        <begin position="786"/>
        <end position="812"/>
    </location>
</feature>
<feature type="active site" description="Phosphocysteine intermediate" evidence="2">
    <location>
        <position position="400"/>
    </location>
</feature>
<dbReference type="GO" id="GO:0046856">
    <property type="term" value="P:phosphatidylinositol dephosphorylation"/>
    <property type="evidence" value="ECO:0007669"/>
    <property type="project" value="TreeGrafter"/>
</dbReference>
<evidence type="ECO:0000256" key="1">
    <source>
        <dbReference type="ARBA" id="ARBA00007471"/>
    </source>
</evidence>
<dbReference type="PROSITE" id="PS00383">
    <property type="entry name" value="TYR_PHOSPHATASE_1"/>
    <property type="match status" value="1"/>
</dbReference>
<dbReference type="PROSITE" id="PS51339">
    <property type="entry name" value="PPASE_MYOTUBULARIN"/>
    <property type="match status" value="1"/>
</dbReference>
<accession>A0A8H6SCK1</accession>
<proteinExistence type="inferred from homology"/>
<feature type="region of interest" description="Disordered" evidence="4">
    <location>
        <begin position="706"/>
        <end position="725"/>
    </location>
</feature>
<dbReference type="AlphaFoldDB" id="A0A8H6SCK1"/>
<feature type="binding site" evidence="3">
    <location>
        <begin position="297"/>
        <end position="300"/>
    </location>
    <ligand>
        <name>substrate</name>
    </ligand>
</feature>
<name>A0A8H6SCK1_9AGAR</name>
<dbReference type="Gene3D" id="2.30.29.30">
    <property type="entry name" value="Pleckstrin-homology domain (PH domain)/Phosphotyrosine-binding domain (PTB)"/>
    <property type="match status" value="1"/>
</dbReference>
<evidence type="ECO:0000259" key="5">
    <source>
        <dbReference type="PROSITE" id="PS51339"/>
    </source>
</evidence>
<gene>
    <name evidence="6" type="ORF">MIND_01077000</name>
</gene>
<protein>
    <submittedName>
        <fullName evidence="6">Phosphatases II</fullName>
    </submittedName>
</protein>
<organism evidence="6 7">
    <name type="scientific">Mycena indigotica</name>
    <dbReference type="NCBI Taxonomy" id="2126181"/>
    <lineage>
        <taxon>Eukaryota</taxon>
        <taxon>Fungi</taxon>
        <taxon>Dikarya</taxon>
        <taxon>Basidiomycota</taxon>
        <taxon>Agaricomycotina</taxon>
        <taxon>Agaricomycetes</taxon>
        <taxon>Agaricomycetidae</taxon>
        <taxon>Agaricales</taxon>
        <taxon>Marasmiineae</taxon>
        <taxon>Mycenaceae</taxon>
        <taxon>Mycena</taxon>
    </lineage>
</organism>
<feature type="compositionally biased region" description="Low complexity" evidence="4">
    <location>
        <begin position="656"/>
        <end position="669"/>
    </location>
</feature>
<dbReference type="InterPro" id="IPR011993">
    <property type="entry name" value="PH-like_dom_sf"/>
</dbReference>
<feature type="region of interest" description="Disordered" evidence="4">
    <location>
        <begin position="863"/>
        <end position="954"/>
    </location>
</feature>
<evidence type="ECO:0000313" key="7">
    <source>
        <dbReference type="Proteomes" id="UP000636479"/>
    </source>
</evidence>
<dbReference type="Proteomes" id="UP000636479">
    <property type="component" value="Unassembled WGS sequence"/>
</dbReference>
<dbReference type="InterPro" id="IPR010569">
    <property type="entry name" value="Myotubularin-like_Pase_dom"/>
</dbReference>
<comment type="caution">
    <text evidence="6">The sequence shown here is derived from an EMBL/GenBank/DDBJ whole genome shotgun (WGS) entry which is preliminary data.</text>
</comment>
<evidence type="ECO:0000256" key="3">
    <source>
        <dbReference type="PIRSR" id="PIRSR630564-2"/>
    </source>
</evidence>
<feature type="binding site" evidence="3">
    <location>
        <begin position="400"/>
        <end position="406"/>
    </location>
    <ligand>
        <name>substrate</name>
    </ligand>
</feature>
<sequence>MDEIRIPRVRKSPSHLSFSLMSQPLQVSQVLCTRNGSTLVGTIHLTRHHLIFNYDEDKEKELWASFVCWLIWPALITSCRSLTPLISLVTRLPQTHQGQTPLSFHTRTFETFSFGFSKEADAVAVFDNVKELTVATSVEALYAFSYSPNPPLPAEEGWGLYSPRDEFGRMGVGTRTKAWRFTDINKDYSFSPTYPAKLVVPTRISDTTLQYASKYRSKARVPALTYLHWANYGSITRSSQPMVGITQNRSIQDEKLIESVFQTHHSPESRASAGPVYGATTTNLIIDARPTINAVGNTAKGAGTENMDHYKDSKKVYLGIDSIHVMRESLAKVVEALREADVLLASINNDLPDQVTGISVLDRQALRRSGWLRHIQLILEGTVLITRNIHINSSHVLIHCSDGWDRTSQLSALAQMCLDPFYRTIRGFEILIDKDWVSFGHKFMDRCGHLSSDKFFVSPAELGGANTGAEAAQAFLASMQNRFTSNSHLKETSPTFHQFLETVRQIQRQFPERFEFNERFLQQLYYHLYSCQFGTFLYNCERERRVGEDGLPPSERTKSVWDFLNSPAEKELNTNPTYNPTLDDPASRLPKADMGVLIPNAKDVRFWNELYGRSDEEMNGRVQPQILEPETVTSPDDETPIQGARIPLPPSPSMSPAPLSSQATSRPVTPTRPSPSRPDSFRPISSVSAFSLQGFNVPNPIASLPAMSSSHSTPKSGSGGGGLQPNFFANTGKSVWGRLSSNASAAFSAVQDAYVNASKDLNTSWESKNETSKTAELSSRETLKAWGEEEDPMSSSAFSSSHNPWGSNSEASLLSASTSRSSIWDNNPWGSSSSEMNTPTAVDPPAPITVVETGLGGMTLESVAAPTTRRDNNNVDPLKPGSNSEASSSRSDSNPWGSSNTAKTSRVDSPAVETGLGGMILESVTTTTRKVDPPKPPQPVQSSANIDPLGVGFS</sequence>
<dbReference type="RefSeq" id="XP_037216738.1">
    <property type="nucleotide sequence ID" value="XM_037367344.1"/>
</dbReference>
<dbReference type="OrthoDB" id="271628at2759"/>
<feature type="compositionally biased region" description="Polar residues" evidence="4">
    <location>
        <begin position="793"/>
        <end position="806"/>
    </location>
</feature>
<dbReference type="InterPro" id="IPR030564">
    <property type="entry name" value="Myotubularin"/>
</dbReference>
<feature type="domain" description="Myotubularin phosphatase" evidence="5">
    <location>
        <begin position="157"/>
        <end position="611"/>
    </location>
</feature>
<dbReference type="GO" id="GO:0004438">
    <property type="term" value="F:phosphatidylinositol-3-phosphate phosphatase activity"/>
    <property type="evidence" value="ECO:0007669"/>
    <property type="project" value="TreeGrafter"/>
</dbReference>
<evidence type="ECO:0000256" key="4">
    <source>
        <dbReference type="SAM" id="MobiDB-lite"/>
    </source>
</evidence>
<dbReference type="GO" id="GO:0016020">
    <property type="term" value="C:membrane"/>
    <property type="evidence" value="ECO:0007669"/>
    <property type="project" value="TreeGrafter"/>
</dbReference>
<comment type="similarity">
    <text evidence="1">Belongs to the protein-tyrosine phosphatase family. Non-receptor class myotubularin subfamily.</text>
</comment>
<feature type="compositionally biased region" description="Polar residues" evidence="4">
    <location>
        <begin position="894"/>
        <end position="904"/>
    </location>
</feature>
<evidence type="ECO:0000256" key="2">
    <source>
        <dbReference type="PIRSR" id="PIRSR630564-1"/>
    </source>
</evidence>
<dbReference type="SUPFAM" id="SSF52799">
    <property type="entry name" value="(Phosphotyrosine protein) phosphatases II"/>
    <property type="match status" value="1"/>
</dbReference>
<dbReference type="InterPro" id="IPR016130">
    <property type="entry name" value="Tyr_Pase_AS"/>
</dbReference>
<feature type="compositionally biased region" description="Polar residues" evidence="4">
    <location>
        <begin position="826"/>
        <end position="840"/>
    </location>
</feature>
<dbReference type="Pfam" id="PF06602">
    <property type="entry name" value="Myotub-related"/>
    <property type="match status" value="1"/>
</dbReference>
<reference evidence="6" key="1">
    <citation type="submission" date="2020-05" db="EMBL/GenBank/DDBJ databases">
        <title>Mycena genomes resolve the evolution of fungal bioluminescence.</title>
        <authorList>
            <person name="Tsai I.J."/>
        </authorList>
    </citation>
    <scope>NUCLEOTIDE SEQUENCE</scope>
    <source>
        <strain evidence="6">171206Taipei</strain>
    </source>
</reference>
<feature type="compositionally biased region" description="Low complexity" evidence="4">
    <location>
        <begin position="882"/>
        <end position="893"/>
    </location>
</feature>
<feature type="region of interest" description="Disordered" evidence="4">
    <location>
        <begin position="630"/>
        <end position="682"/>
    </location>
</feature>
<feature type="region of interest" description="Disordered" evidence="4">
    <location>
        <begin position="826"/>
        <end position="851"/>
    </location>
</feature>